<feature type="domain" description="Reverse transcriptase zinc-binding" evidence="2">
    <location>
        <begin position="134"/>
        <end position="191"/>
    </location>
</feature>
<dbReference type="AlphaFoldDB" id="A0A2Z6NXH6"/>
<sequence>MFNQFAGYMAVDVIQQRKLFYYFVEATKEPASKPVFVLTSLPGYALSFFKAPSEEGCGIGCPSLVTARRLKTRGRRGSQWWREVSKIRDGEYGDGGGWFSESVVRQVGNGVDTFFWTDPWLDHWLWRHDTSGGYSVQSAYKLLTSLVPPEVDAMSNFLWHKQVPVKVSVLAWRLLRNRLSTKDNLVARHIIPSMLSFV</sequence>
<proteinExistence type="inferred from homology"/>
<reference evidence="4" key="1">
    <citation type="journal article" date="2017" name="Front. Plant Sci.">
        <title>Climate Clever Clovers: New Paradigm to Reduce the Environmental Footprint of Ruminants by Breeding Low Methanogenic Forages Utilizing Haplotype Variation.</title>
        <authorList>
            <person name="Kaur P."/>
            <person name="Appels R."/>
            <person name="Bayer P.E."/>
            <person name="Keeble-Gagnere G."/>
            <person name="Wang J."/>
            <person name="Hirakawa H."/>
            <person name="Shirasawa K."/>
            <person name="Vercoe P."/>
            <person name="Stefanova K."/>
            <person name="Durmic Z."/>
            <person name="Nichols P."/>
            <person name="Revell C."/>
            <person name="Isobe S.N."/>
            <person name="Edwards D."/>
            <person name="Erskine W."/>
        </authorList>
    </citation>
    <scope>NUCLEOTIDE SEQUENCE [LARGE SCALE GENOMIC DNA]</scope>
    <source>
        <strain evidence="4">cv. Daliak</strain>
    </source>
</reference>
<name>A0A2Z6NXH6_TRISU</name>
<gene>
    <name evidence="3" type="ORF">TSUD_373400</name>
</gene>
<dbReference type="InterPro" id="IPR026960">
    <property type="entry name" value="RVT-Znf"/>
</dbReference>
<evidence type="ECO:0000256" key="1">
    <source>
        <dbReference type="ARBA" id="ARBA00009431"/>
    </source>
</evidence>
<dbReference type="EMBL" id="DF974493">
    <property type="protein sequence ID" value="GAU48931.1"/>
    <property type="molecule type" value="Genomic_DNA"/>
</dbReference>
<accession>A0A2Z6NXH6</accession>
<evidence type="ECO:0000259" key="2">
    <source>
        <dbReference type="Pfam" id="PF13966"/>
    </source>
</evidence>
<comment type="similarity">
    <text evidence="1">Belongs to the peptidase S10 family.</text>
</comment>
<keyword evidence="4" id="KW-1185">Reference proteome</keyword>
<dbReference type="Pfam" id="PF00450">
    <property type="entry name" value="Peptidase_S10"/>
    <property type="match status" value="1"/>
</dbReference>
<dbReference type="Pfam" id="PF13966">
    <property type="entry name" value="zf-RVT"/>
    <property type="match status" value="1"/>
</dbReference>
<dbReference type="InterPro" id="IPR029058">
    <property type="entry name" value="AB_hydrolase_fold"/>
</dbReference>
<protein>
    <recommendedName>
        <fullName evidence="2">Reverse transcriptase zinc-binding domain-containing protein</fullName>
    </recommendedName>
</protein>
<dbReference type="InterPro" id="IPR001563">
    <property type="entry name" value="Peptidase_S10"/>
</dbReference>
<dbReference type="Proteomes" id="UP000242715">
    <property type="component" value="Unassembled WGS sequence"/>
</dbReference>
<dbReference type="OrthoDB" id="683646at2759"/>
<dbReference type="Gene3D" id="3.40.50.1820">
    <property type="entry name" value="alpha/beta hydrolase"/>
    <property type="match status" value="1"/>
</dbReference>
<dbReference type="GO" id="GO:0006508">
    <property type="term" value="P:proteolysis"/>
    <property type="evidence" value="ECO:0007669"/>
    <property type="project" value="InterPro"/>
</dbReference>
<evidence type="ECO:0000313" key="3">
    <source>
        <dbReference type="EMBL" id="GAU48931.1"/>
    </source>
</evidence>
<organism evidence="3 4">
    <name type="scientific">Trifolium subterraneum</name>
    <name type="common">Subterranean clover</name>
    <dbReference type="NCBI Taxonomy" id="3900"/>
    <lineage>
        <taxon>Eukaryota</taxon>
        <taxon>Viridiplantae</taxon>
        <taxon>Streptophyta</taxon>
        <taxon>Embryophyta</taxon>
        <taxon>Tracheophyta</taxon>
        <taxon>Spermatophyta</taxon>
        <taxon>Magnoliopsida</taxon>
        <taxon>eudicotyledons</taxon>
        <taxon>Gunneridae</taxon>
        <taxon>Pentapetalae</taxon>
        <taxon>rosids</taxon>
        <taxon>fabids</taxon>
        <taxon>Fabales</taxon>
        <taxon>Fabaceae</taxon>
        <taxon>Papilionoideae</taxon>
        <taxon>50 kb inversion clade</taxon>
        <taxon>NPAAA clade</taxon>
        <taxon>Hologalegina</taxon>
        <taxon>IRL clade</taxon>
        <taxon>Trifolieae</taxon>
        <taxon>Trifolium</taxon>
    </lineage>
</organism>
<dbReference type="PANTHER" id="PTHR36617:SF5">
    <property type="entry name" value="OS05G0421675 PROTEIN"/>
    <property type="match status" value="1"/>
</dbReference>
<dbReference type="GO" id="GO:0004185">
    <property type="term" value="F:serine-type carboxypeptidase activity"/>
    <property type="evidence" value="ECO:0007669"/>
    <property type="project" value="InterPro"/>
</dbReference>
<evidence type="ECO:0000313" key="4">
    <source>
        <dbReference type="Proteomes" id="UP000242715"/>
    </source>
</evidence>
<dbReference type="PANTHER" id="PTHR36617">
    <property type="entry name" value="PROTEIN, PUTATIVE-RELATED"/>
    <property type="match status" value="1"/>
</dbReference>